<dbReference type="EMBL" id="VDFU01000005">
    <property type="protein sequence ID" value="TNC51098.1"/>
    <property type="molecule type" value="Genomic_DNA"/>
</dbReference>
<proteinExistence type="predicted"/>
<evidence type="ECO:0000313" key="1">
    <source>
        <dbReference type="EMBL" id="TNC51098.1"/>
    </source>
</evidence>
<name>A0A5C4MZC3_9RHOB</name>
<accession>A0A5C4MZC3</accession>
<gene>
    <name evidence="1" type="ORF">FHG66_05970</name>
</gene>
<dbReference type="AlphaFoldDB" id="A0A5C4MZC3"/>
<keyword evidence="2" id="KW-1185">Reference proteome</keyword>
<organism evidence="1 2">
    <name type="scientific">Rubellimicrobium rubrum</name>
    <dbReference type="NCBI Taxonomy" id="2585369"/>
    <lineage>
        <taxon>Bacteria</taxon>
        <taxon>Pseudomonadati</taxon>
        <taxon>Pseudomonadota</taxon>
        <taxon>Alphaproteobacteria</taxon>
        <taxon>Rhodobacterales</taxon>
        <taxon>Roseobacteraceae</taxon>
        <taxon>Rubellimicrobium</taxon>
    </lineage>
</organism>
<dbReference type="Proteomes" id="UP000305887">
    <property type="component" value="Unassembled WGS sequence"/>
</dbReference>
<protein>
    <submittedName>
        <fullName evidence="1">Uncharacterized protein</fullName>
    </submittedName>
</protein>
<reference evidence="1 2" key="1">
    <citation type="submission" date="2019-06" db="EMBL/GenBank/DDBJ databases">
        <title>YIM 131921 draft genome.</title>
        <authorList>
            <person name="Jiang L."/>
        </authorList>
    </citation>
    <scope>NUCLEOTIDE SEQUENCE [LARGE SCALE GENOMIC DNA]</scope>
    <source>
        <strain evidence="1 2">YIM 131921</strain>
    </source>
</reference>
<dbReference type="RefSeq" id="WP_139075840.1">
    <property type="nucleotide sequence ID" value="NZ_VDFU01000005.1"/>
</dbReference>
<evidence type="ECO:0000313" key="2">
    <source>
        <dbReference type="Proteomes" id="UP000305887"/>
    </source>
</evidence>
<sequence>MASLMCTRIVEIAQSACDEIHICESWLYVTSLVAEAGALLAREAAQVSKVDLAEEVLLAQAVALAKLTVARLNPKRSGTPLLEELQAVYDRIEATRRAYEFRVGQDLETGARKASTTDGGVDPAVLERELPMAARKAAVAVHVFGTCRDIDTARSDYWDYMAILHRRRTRPKGHQRQRVRTRFE</sequence>
<comment type="caution">
    <text evidence="1">The sequence shown here is derived from an EMBL/GenBank/DDBJ whole genome shotgun (WGS) entry which is preliminary data.</text>
</comment>